<keyword evidence="3" id="KW-1185">Reference proteome</keyword>
<feature type="region of interest" description="Disordered" evidence="1">
    <location>
        <begin position="71"/>
        <end position="95"/>
    </location>
</feature>
<dbReference type="Proteomes" id="UP001189429">
    <property type="component" value="Unassembled WGS sequence"/>
</dbReference>
<evidence type="ECO:0008006" key="4">
    <source>
        <dbReference type="Google" id="ProtNLM"/>
    </source>
</evidence>
<evidence type="ECO:0000313" key="3">
    <source>
        <dbReference type="Proteomes" id="UP001189429"/>
    </source>
</evidence>
<reference evidence="2" key="1">
    <citation type="submission" date="2023-10" db="EMBL/GenBank/DDBJ databases">
        <authorList>
            <person name="Chen Y."/>
            <person name="Shah S."/>
            <person name="Dougan E. K."/>
            <person name="Thang M."/>
            <person name="Chan C."/>
        </authorList>
    </citation>
    <scope>NUCLEOTIDE SEQUENCE [LARGE SCALE GENOMIC DNA]</scope>
</reference>
<evidence type="ECO:0000256" key="1">
    <source>
        <dbReference type="SAM" id="MobiDB-lite"/>
    </source>
</evidence>
<accession>A0ABN9PHY8</accession>
<protein>
    <recommendedName>
        <fullName evidence="4">V-type proton ATPase subunit a</fullName>
    </recommendedName>
</protein>
<dbReference type="EMBL" id="CAUYUJ010000309">
    <property type="protein sequence ID" value="CAK0789810.1"/>
    <property type="molecule type" value="Genomic_DNA"/>
</dbReference>
<comment type="caution">
    <text evidence="2">The sequence shown here is derived from an EMBL/GenBank/DDBJ whole genome shotgun (WGS) entry which is preliminary data.</text>
</comment>
<proteinExistence type="predicted"/>
<organism evidence="2 3">
    <name type="scientific">Prorocentrum cordatum</name>
    <dbReference type="NCBI Taxonomy" id="2364126"/>
    <lineage>
        <taxon>Eukaryota</taxon>
        <taxon>Sar</taxon>
        <taxon>Alveolata</taxon>
        <taxon>Dinophyceae</taxon>
        <taxon>Prorocentrales</taxon>
        <taxon>Prorocentraceae</taxon>
        <taxon>Prorocentrum</taxon>
    </lineage>
</organism>
<evidence type="ECO:0000313" key="2">
    <source>
        <dbReference type="EMBL" id="CAK0789810.1"/>
    </source>
</evidence>
<gene>
    <name evidence="2" type="ORF">PCOR1329_LOCUS1275</name>
</gene>
<name>A0ABN9PHY8_9DINO</name>
<sequence>MAPNATEFAIRELTAQAGLMNESLTKVTQQVSELAVAMKSLQDGLMLQKQKVEETEAALATIRAVATASGNSSFDISSDDSRESSAKKARLSARSRNGNQDMLSKAIVVGCADEFTRAVVLKSCQEILTSCASAEVLAQVKVTPQNFSKKVILAFPSGETNKQLTVMGEIRAEVESVVKSVPKLEGWKVDSSVGNGFVFIASESTGDALTLFSVQKPLSVFEQPRVIAFACHFEQIGLA</sequence>
<feature type="non-terminal residue" evidence="2">
    <location>
        <position position="239"/>
    </location>
</feature>